<evidence type="ECO:0000256" key="1">
    <source>
        <dbReference type="SAM" id="Phobius"/>
    </source>
</evidence>
<dbReference type="RefSeq" id="WP_178978255.1">
    <property type="nucleotide sequence ID" value="NZ_JABXYR010000001.1"/>
</dbReference>
<dbReference type="Proteomes" id="UP000526307">
    <property type="component" value="Unassembled WGS sequence"/>
</dbReference>
<dbReference type="EMBL" id="JABXYR010000001">
    <property type="protein sequence ID" value="NWO23024.1"/>
    <property type="molecule type" value="Genomic_DNA"/>
</dbReference>
<keyword evidence="1" id="KW-0472">Membrane</keyword>
<gene>
    <name evidence="2" type="ORF">HW270_02875</name>
</gene>
<evidence type="ECO:0000313" key="3">
    <source>
        <dbReference type="Proteomes" id="UP000526307"/>
    </source>
</evidence>
<sequence length="68" mass="7360">MQVIQVLLYILTATIALGIIVCSIAFVTALKSGDTERASNLIGKAAIALAFTFAILVTMLFLIHYFKI</sequence>
<feature type="transmembrane region" description="Helical" evidence="1">
    <location>
        <begin position="6"/>
        <end position="29"/>
    </location>
</feature>
<dbReference type="AlphaFoldDB" id="A0A7Y8VQY4"/>
<keyword evidence="1" id="KW-0812">Transmembrane</keyword>
<protein>
    <submittedName>
        <fullName evidence="2">Uncharacterized protein</fullName>
    </submittedName>
</protein>
<keyword evidence="3" id="KW-1185">Reference proteome</keyword>
<organism evidence="2 3">
    <name type="scientific">Mogibacterium timidum</name>
    <dbReference type="NCBI Taxonomy" id="35519"/>
    <lineage>
        <taxon>Bacteria</taxon>
        <taxon>Bacillati</taxon>
        <taxon>Bacillota</taxon>
        <taxon>Clostridia</taxon>
        <taxon>Peptostreptococcales</taxon>
        <taxon>Anaerovoracaceae</taxon>
        <taxon>Mogibacterium</taxon>
    </lineage>
</organism>
<reference evidence="2 3" key="1">
    <citation type="submission" date="2020-06" db="EMBL/GenBank/DDBJ databases">
        <title>Mogibacterium timidum strain W9173 genomic sequence.</title>
        <authorList>
            <person name="Wade W.G."/>
            <person name="Johnston C.D."/>
            <person name="Chen T."/>
            <person name="Dewhirst F.E."/>
        </authorList>
    </citation>
    <scope>NUCLEOTIDE SEQUENCE [LARGE SCALE GENOMIC DNA]</scope>
    <source>
        <strain evidence="2 3">W9173</strain>
    </source>
</reference>
<accession>A0A7Y8VQY4</accession>
<feature type="transmembrane region" description="Helical" evidence="1">
    <location>
        <begin position="41"/>
        <end position="66"/>
    </location>
</feature>
<evidence type="ECO:0000313" key="2">
    <source>
        <dbReference type="EMBL" id="NWO23024.1"/>
    </source>
</evidence>
<name>A0A7Y8VQY4_9FIRM</name>
<keyword evidence="1" id="KW-1133">Transmembrane helix</keyword>
<proteinExistence type="predicted"/>
<comment type="caution">
    <text evidence="2">The sequence shown here is derived from an EMBL/GenBank/DDBJ whole genome shotgun (WGS) entry which is preliminary data.</text>
</comment>